<evidence type="ECO:0000256" key="1">
    <source>
        <dbReference type="ARBA" id="ARBA00022723"/>
    </source>
</evidence>
<dbReference type="Gene3D" id="3.30.1490.20">
    <property type="entry name" value="ATP-grasp fold, A domain"/>
    <property type="match status" value="1"/>
</dbReference>
<dbReference type="AlphaFoldDB" id="A0A0L6TZB5"/>
<keyword evidence="3 4" id="KW-0067">ATP-binding</keyword>
<evidence type="ECO:0000259" key="5">
    <source>
        <dbReference type="PROSITE" id="PS50975"/>
    </source>
</evidence>
<reference evidence="7" key="1">
    <citation type="submission" date="2015-07" db="EMBL/GenBank/DDBJ databases">
        <title>Draft genome sequence of Acetobacterium bakii DSM 8293, a potential psychrophilic chemical producer through syngas fermentation.</title>
        <authorList>
            <person name="Song Y."/>
            <person name="Hwang S."/>
            <person name="Cho B.-K."/>
        </authorList>
    </citation>
    <scope>NUCLEOTIDE SEQUENCE [LARGE SCALE GENOMIC DNA]</scope>
    <source>
        <strain evidence="7">DSM 8239</strain>
    </source>
</reference>
<sequence>MLGWLLVNKETLAEPSIQTIIKLIEKMVLNIKTVDVSEVQVLCEPGVIEKCFISGDATEIPDFALSAFFGGNNYQSKAVVKMLESLNVLCVNSSESLNNTADKLLTFQKLGAASSEFLFPKTVLMTSKTKPSFIGSEIGFPCVVKVMHGSKGKGVVLIKTEKELENILDIYAAMNFDDHILIQECIAASKGRDMRIMLSGGKYSTAYIRDNGDNFKSNLSQGGELQFLTPSDQVIEIAEKAAAVLDIYFGSIDFLFGEDDAYYICEANSMTGLTYSADAQSDKKSNPLLLTLKNIMEEAQRRKKN</sequence>
<dbReference type="PANTHER" id="PTHR21621">
    <property type="entry name" value="RIBOSOMAL PROTEIN S6 MODIFICATION PROTEIN"/>
    <property type="match status" value="1"/>
</dbReference>
<dbReference type="SUPFAM" id="SSF56059">
    <property type="entry name" value="Glutathione synthetase ATP-binding domain-like"/>
    <property type="match status" value="1"/>
</dbReference>
<dbReference type="InterPro" id="IPR011761">
    <property type="entry name" value="ATP-grasp"/>
</dbReference>
<keyword evidence="1" id="KW-0479">Metal-binding</keyword>
<dbReference type="NCBIfam" id="TIGR00768">
    <property type="entry name" value="rimK_fam"/>
    <property type="match status" value="1"/>
</dbReference>
<gene>
    <name evidence="6" type="ORF">AKG39_12380</name>
</gene>
<dbReference type="Pfam" id="PF08443">
    <property type="entry name" value="RimK"/>
    <property type="match status" value="1"/>
</dbReference>
<dbReference type="OrthoDB" id="9786585at2"/>
<dbReference type="RefSeq" id="WP_050740714.1">
    <property type="nucleotide sequence ID" value="NZ_LGYO01000031.1"/>
</dbReference>
<dbReference type="EMBL" id="LGYO01000031">
    <property type="protein sequence ID" value="KNZ41407.1"/>
    <property type="molecule type" value="Genomic_DNA"/>
</dbReference>
<dbReference type="Gene3D" id="3.30.470.20">
    <property type="entry name" value="ATP-grasp fold, B domain"/>
    <property type="match status" value="1"/>
</dbReference>
<evidence type="ECO:0000256" key="3">
    <source>
        <dbReference type="ARBA" id="ARBA00022840"/>
    </source>
</evidence>
<protein>
    <recommendedName>
        <fullName evidence="5">ATP-grasp domain-containing protein</fullName>
    </recommendedName>
</protein>
<keyword evidence="2 4" id="KW-0547">Nucleotide-binding</keyword>
<comment type="caution">
    <text evidence="6">The sequence shown here is derived from an EMBL/GenBank/DDBJ whole genome shotgun (WGS) entry which is preliminary data.</text>
</comment>
<organism evidence="6 7">
    <name type="scientific">Acetobacterium bakii</name>
    <dbReference type="NCBI Taxonomy" id="52689"/>
    <lineage>
        <taxon>Bacteria</taxon>
        <taxon>Bacillati</taxon>
        <taxon>Bacillota</taxon>
        <taxon>Clostridia</taxon>
        <taxon>Eubacteriales</taxon>
        <taxon>Eubacteriaceae</taxon>
        <taxon>Acetobacterium</taxon>
    </lineage>
</organism>
<dbReference type="PROSITE" id="PS50975">
    <property type="entry name" value="ATP_GRASP"/>
    <property type="match status" value="1"/>
</dbReference>
<name>A0A0L6TZB5_9FIRM</name>
<dbReference type="InterPro" id="IPR004666">
    <property type="entry name" value="Rp_bS6_RimK/Lys_biosynth_LsyX"/>
</dbReference>
<dbReference type="GO" id="GO:0005524">
    <property type="term" value="F:ATP binding"/>
    <property type="evidence" value="ECO:0007669"/>
    <property type="project" value="UniProtKB-UniRule"/>
</dbReference>
<evidence type="ECO:0000313" key="7">
    <source>
        <dbReference type="Proteomes" id="UP000036873"/>
    </source>
</evidence>
<dbReference type="Gene3D" id="3.40.50.20">
    <property type="match status" value="1"/>
</dbReference>
<accession>A0A0L6TZB5</accession>
<keyword evidence="7" id="KW-1185">Reference proteome</keyword>
<dbReference type="GO" id="GO:0043774">
    <property type="term" value="F:coenzyme F420-2 alpha-glutamyl ligase activity"/>
    <property type="evidence" value="ECO:0007669"/>
    <property type="project" value="TreeGrafter"/>
</dbReference>
<evidence type="ECO:0000313" key="6">
    <source>
        <dbReference type="EMBL" id="KNZ41407.1"/>
    </source>
</evidence>
<dbReference type="STRING" id="52689.AKG39_12380"/>
<dbReference type="InterPro" id="IPR013651">
    <property type="entry name" value="ATP-grasp_RimK-type"/>
</dbReference>
<feature type="domain" description="ATP-grasp" evidence="5">
    <location>
        <begin position="109"/>
        <end position="296"/>
    </location>
</feature>
<dbReference type="GO" id="GO:0046872">
    <property type="term" value="F:metal ion binding"/>
    <property type="evidence" value="ECO:0007669"/>
    <property type="project" value="UniProtKB-KW"/>
</dbReference>
<evidence type="ECO:0000256" key="4">
    <source>
        <dbReference type="PROSITE-ProRule" id="PRU00409"/>
    </source>
</evidence>
<dbReference type="Proteomes" id="UP000036873">
    <property type="component" value="Unassembled WGS sequence"/>
</dbReference>
<dbReference type="InterPro" id="IPR013815">
    <property type="entry name" value="ATP_grasp_subdomain_1"/>
</dbReference>
<dbReference type="PANTHER" id="PTHR21621:SF2">
    <property type="entry name" value="COENZYME GAMMA-F420-2:ALPHA-L-GLUTAMATE LIGASE"/>
    <property type="match status" value="1"/>
</dbReference>
<proteinExistence type="predicted"/>
<dbReference type="GO" id="GO:0005737">
    <property type="term" value="C:cytoplasm"/>
    <property type="evidence" value="ECO:0007669"/>
    <property type="project" value="TreeGrafter"/>
</dbReference>
<evidence type="ECO:0000256" key="2">
    <source>
        <dbReference type="ARBA" id="ARBA00022741"/>
    </source>
</evidence>